<protein>
    <submittedName>
        <fullName evidence="1">Uncharacterized protein</fullName>
    </submittedName>
</protein>
<organism evidence="1 2">
    <name type="scientific">Nitrosospira multiformis</name>
    <dbReference type="NCBI Taxonomy" id="1231"/>
    <lineage>
        <taxon>Bacteria</taxon>
        <taxon>Pseudomonadati</taxon>
        <taxon>Pseudomonadota</taxon>
        <taxon>Betaproteobacteria</taxon>
        <taxon>Nitrosomonadales</taxon>
        <taxon>Nitrosomonadaceae</taxon>
        <taxon>Nitrosospira</taxon>
    </lineage>
</organism>
<proteinExistence type="predicted"/>
<evidence type="ECO:0000313" key="1">
    <source>
        <dbReference type="EMBL" id="SFU77767.1"/>
    </source>
</evidence>
<gene>
    <name evidence="1" type="ORF">SAMN05216417_13117</name>
</gene>
<dbReference type="AlphaFoldDB" id="A0A1I7IXW4"/>
<accession>A0A1I7IXW4</accession>
<evidence type="ECO:0000313" key="2">
    <source>
        <dbReference type="Proteomes" id="UP000182649"/>
    </source>
</evidence>
<dbReference type="EMBL" id="FPBZ01000031">
    <property type="protein sequence ID" value="SFU77767.1"/>
    <property type="molecule type" value="Genomic_DNA"/>
</dbReference>
<sequence length="110" mass="12173">MKQYNLNMNTRSTSVIIRFDGMAIENHAMDIVDLAPSLLALSSLVQESNRLLNGETTKIKVTVNADLKQNCFELLVTVSQTISSVIAGLFNEAKTYDAEEIDPTPINRTI</sequence>
<reference evidence="1 2" key="1">
    <citation type="submission" date="2016-10" db="EMBL/GenBank/DDBJ databases">
        <authorList>
            <person name="de Groot N.N."/>
        </authorList>
    </citation>
    <scope>NUCLEOTIDE SEQUENCE [LARGE SCALE GENOMIC DNA]</scope>
    <source>
        <strain evidence="1 2">Nl14</strain>
    </source>
</reference>
<name>A0A1I7IXW4_9PROT</name>
<dbReference type="Proteomes" id="UP000182649">
    <property type="component" value="Unassembled WGS sequence"/>
</dbReference>